<dbReference type="GO" id="GO:0003860">
    <property type="term" value="F:3-hydroxyisobutyryl-CoA hydrolase activity"/>
    <property type="evidence" value="ECO:0007669"/>
    <property type="project" value="UniProtKB-EC"/>
</dbReference>
<evidence type="ECO:0000256" key="6">
    <source>
        <dbReference type="ARBA" id="ARBA00016714"/>
    </source>
</evidence>
<comment type="subcellular location">
    <subcellularLocation>
        <location evidence="2">Mitochondrion</location>
    </subcellularLocation>
</comment>
<sequence length="385" mass="42996">MIRRAANSMLVNSLKQHQIASSSIFRHMTTLSENDNVLVNENGTAGVITLNRPKALNAINTDMVKKIYAAMRDFEKRDDKKLVILKGVGEKAFCAGGDVRAVVEGPVSDGKEFFRNEYKNNELIGNFRKPYIAVIDGITMGGGVGLSVHGKYRVATERTLFAMPETAIGLFPDVGGGYFLPRMEGNMGFYLGITGFRLKGRDVKKAGVATHFVESSALEELETELGKCNNSDEIDKTLTKFEGLFKDTSEFILQPHLKQIEKAFGGDTMEVILKRLHSDGSEWAMKQLKTISKMSPTSLKITLRQLQLGKSMTLRECLQMEFRLAVHCCIDSDFKEGVRALLIDKDQQPKWKPNCIEDVTQDHVNKFFAPLPDNDELVFETSAKL</sequence>
<evidence type="ECO:0000256" key="3">
    <source>
        <dbReference type="ARBA" id="ARBA00005109"/>
    </source>
</evidence>
<dbReference type="CDD" id="cd06558">
    <property type="entry name" value="crotonase-like"/>
    <property type="match status" value="1"/>
</dbReference>
<dbReference type="InterPro" id="IPR029045">
    <property type="entry name" value="ClpP/crotonase-like_dom_sf"/>
</dbReference>
<dbReference type="Proteomes" id="UP001153620">
    <property type="component" value="Chromosome 2"/>
</dbReference>
<protein>
    <recommendedName>
        <fullName evidence="6">3-hydroxyisobutyryl-CoA hydrolase, mitochondrial</fullName>
        <ecNumber evidence="5">3.1.2.4</ecNumber>
    </recommendedName>
    <alternativeName>
        <fullName evidence="11">3-hydroxyisobutyryl-coenzyme A hydrolase</fullName>
    </alternativeName>
</protein>
<dbReference type="OrthoDB" id="1737613at2759"/>
<dbReference type="GO" id="GO:0006574">
    <property type="term" value="P:L-valine catabolic process"/>
    <property type="evidence" value="ECO:0007669"/>
    <property type="project" value="TreeGrafter"/>
</dbReference>
<comment type="similarity">
    <text evidence="4">Belongs to the enoyl-CoA hydratase/isomerase family.</text>
</comment>
<keyword evidence="14" id="KW-1185">Reference proteome</keyword>
<dbReference type="InterPro" id="IPR032259">
    <property type="entry name" value="HIBYL-CoA-H"/>
</dbReference>
<evidence type="ECO:0000256" key="7">
    <source>
        <dbReference type="ARBA" id="ARBA00022456"/>
    </source>
</evidence>
<comment type="function">
    <text evidence="10">Hydrolyzes 3-hydroxyisobutyryl-CoA (HIBYL-CoA), a saline catabolite. Has high activity toward isobutyryl-CoA. Could be an isobutyryl-CoA dehydrogenase that functions in valine catabolism. Also hydrolyzes 3-hydroxypropanoyl-CoA.</text>
</comment>
<reference evidence="13" key="2">
    <citation type="submission" date="2022-10" db="EMBL/GenBank/DDBJ databases">
        <authorList>
            <consortium name="ENA_rothamsted_submissions"/>
            <consortium name="culmorum"/>
            <person name="King R."/>
        </authorList>
    </citation>
    <scope>NUCLEOTIDE SEQUENCE</scope>
</reference>
<keyword evidence="9" id="KW-0496">Mitochondrion</keyword>
<dbReference type="SUPFAM" id="SSF52096">
    <property type="entry name" value="ClpP/crotonase"/>
    <property type="match status" value="1"/>
</dbReference>
<keyword evidence="8" id="KW-0378">Hydrolase</keyword>
<dbReference type="InterPro" id="IPR045004">
    <property type="entry name" value="ECH_dom"/>
</dbReference>
<evidence type="ECO:0000256" key="5">
    <source>
        <dbReference type="ARBA" id="ARBA00011915"/>
    </source>
</evidence>
<evidence type="ECO:0000313" key="14">
    <source>
        <dbReference type="Proteomes" id="UP001153620"/>
    </source>
</evidence>
<evidence type="ECO:0000256" key="2">
    <source>
        <dbReference type="ARBA" id="ARBA00004173"/>
    </source>
</evidence>
<gene>
    <name evidence="13" type="ORF">CHIRRI_LOCUS5819</name>
</gene>
<evidence type="ECO:0000259" key="12">
    <source>
        <dbReference type="Pfam" id="PF16113"/>
    </source>
</evidence>
<evidence type="ECO:0000313" key="13">
    <source>
        <dbReference type="EMBL" id="CAG9802914.1"/>
    </source>
</evidence>
<dbReference type="Pfam" id="PF16113">
    <property type="entry name" value="ECH_2"/>
    <property type="match status" value="1"/>
</dbReference>
<comment type="pathway">
    <text evidence="3">Amino-acid degradation; L-valine degradation.</text>
</comment>
<dbReference type="EC" id="3.1.2.4" evidence="5"/>
<comment type="catalytic activity">
    <reaction evidence="1">
        <text>3-hydroxy-2-methylpropanoyl-CoA + H2O = 3-hydroxy-2-methylpropanoate + CoA + H(+)</text>
        <dbReference type="Rhea" id="RHEA:20888"/>
        <dbReference type="ChEBI" id="CHEBI:11805"/>
        <dbReference type="ChEBI" id="CHEBI:15377"/>
        <dbReference type="ChEBI" id="CHEBI:15378"/>
        <dbReference type="ChEBI" id="CHEBI:57287"/>
        <dbReference type="ChEBI" id="CHEBI:57340"/>
        <dbReference type="EC" id="3.1.2.4"/>
    </reaction>
</comment>
<dbReference type="AlphaFoldDB" id="A0A9N9RTG4"/>
<organism evidence="13 14">
    <name type="scientific">Chironomus riparius</name>
    <dbReference type="NCBI Taxonomy" id="315576"/>
    <lineage>
        <taxon>Eukaryota</taxon>
        <taxon>Metazoa</taxon>
        <taxon>Ecdysozoa</taxon>
        <taxon>Arthropoda</taxon>
        <taxon>Hexapoda</taxon>
        <taxon>Insecta</taxon>
        <taxon>Pterygota</taxon>
        <taxon>Neoptera</taxon>
        <taxon>Endopterygota</taxon>
        <taxon>Diptera</taxon>
        <taxon>Nematocera</taxon>
        <taxon>Chironomoidea</taxon>
        <taxon>Chironomidae</taxon>
        <taxon>Chironominae</taxon>
        <taxon>Chironomus</taxon>
    </lineage>
</organism>
<reference evidence="13" key="1">
    <citation type="submission" date="2022-01" db="EMBL/GenBank/DDBJ databases">
        <authorList>
            <person name="King R."/>
        </authorList>
    </citation>
    <scope>NUCLEOTIDE SEQUENCE</scope>
</reference>
<accession>A0A9N9RTG4</accession>
<dbReference type="PANTHER" id="PTHR43176">
    <property type="entry name" value="3-HYDROXYISOBUTYRYL-COA HYDROLASE-RELATED"/>
    <property type="match status" value="1"/>
</dbReference>
<evidence type="ECO:0000256" key="10">
    <source>
        <dbReference type="ARBA" id="ARBA00024871"/>
    </source>
</evidence>
<dbReference type="FunFam" id="3.90.226.10:FF:000026">
    <property type="entry name" value="3-hydroxyisobutyryl-CoA hydrolase, mitochondrial"/>
    <property type="match status" value="1"/>
</dbReference>
<dbReference type="EMBL" id="OU895878">
    <property type="protein sequence ID" value="CAG9802914.1"/>
    <property type="molecule type" value="Genomic_DNA"/>
</dbReference>
<dbReference type="GO" id="GO:0005739">
    <property type="term" value="C:mitochondrion"/>
    <property type="evidence" value="ECO:0007669"/>
    <property type="project" value="UniProtKB-SubCell"/>
</dbReference>
<proteinExistence type="inferred from homology"/>
<dbReference type="NCBIfam" id="NF004127">
    <property type="entry name" value="PRK05617.1"/>
    <property type="match status" value="1"/>
</dbReference>
<feature type="domain" description="Enoyl-CoA hydratase/isomerase" evidence="12">
    <location>
        <begin position="46"/>
        <end position="368"/>
    </location>
</feature>
<keyword evidence="7" id="KW-0101">Branched-chain amino acid catabolism</keyword>
<name>A0A9N9RTG4_9DIPT</name>
<evidence type="ECO:0000256" key="11">
    <source>
        <dbReference type="ARBA" id="ARBA00031181"/>
    </source>
</evidence>
<evidence type="ECO:0000256" key="1">
    <source>
        <dbReference type="ARBA" id="ARBA00001709"/>
    </source>
</evidence>
<evidence type="ECO:0000256" key="9">
    <source>
        <dbReference type="ARBA" id="ARBA00023128"/>
    </source>
</evidence>
<dbReference type="PANTHER" id="PTHR43176:SF3">
    <property type="entry name" value="3-HYDROXYISOBUTYRYL-COA HYDROLASE, MITOCHONDRIAL"/>
    <property type="match status" value="1"/>
</dbReference>
<dbReference type="Gene3D" id="3.90.226.10">
    <property type="entry name" value="2-enoyl-CoA Hydratase, Chain A, domain 1"/>
    <property type="match status" value="1"/>
</dbReference>
<evidence type="ECO:0000256" key="8">
    <source>
        <dbReference type="ARBA" id="ARBA00022801"/>
    </source>
</evidence>
<evidence type="ECO:0000256" key="4">
    <source>
        <dbReference type="ARBA" id="ARBA00005254"/>
    </source>
</evidence>